<dbReference type="EMBL" id="KL363214">
    <property type="protein sequence ID" value="KFD53749.1"/>
    <property type="molecule type" value="Genomic_DNA"/>
</dbReference>
<evidence type="ECO:0000313" key="3">
    <source>
        <dbReference type="Proteomes" id="UP000030764"/>
    </source>
</evidence>
<dbReference type="Proteomes" id="UP000030758">
    <property type="component" value="Unassembled WGS sequence"/>
</dbReference>
<dbReference type="EMBL" id="KL367477">
    <property type="protein sequence ID" value="KFD72469.1"/>
    <property type="molecule type" value="Genomic_DNA"/>
</dbReference>
<dbReference type="GO" id="GO:0090730">
    <property type="term" value="C:Las1 complex"/>
    <property type="evidence" value="ECO:0007669"/>
    <property type="project" value="InterPro"/>
</dbReference>
<evidence type="ECO:0000313" key="2">
    <source>
        <dbReference type="EMBL" id="KFD72469.1"/>
    </source>
</evidence>
<gene>
    <name evidence="1" type="ORF">M513_05454</name>
    <name evidence="2" type="ORF">M514_05454</name>
</gene>
<sequence>MRSGSPQKQRQSTLRCYEADLISRYVAAEWYHLKSAIQSRERNLCLSALDIINVMKKKFGSGMPLVLRATETALQAVIFDQKYESEAVDDDEHGLNETFSRFTFSFALSRFIGLIFELAGTGNFVSLTNSLESIGIPRWIVRARNEAAHGHLPPVTVLRKALDFSLSWFNDVCWSGDPKLCVSVHKVKSSQKRFVTYVATLNRYIRLRHQLCSPKLTPSDKLIRKTKVIEQRIRNWILLDRDQLFRSLFTVSFKPSCKALGEKGRDAGYLLKLWKSVLLYIAEAFLLPNLLWTISNCVATDAQLIPAQADDHLAMQWLLKLVADEDFSSSTGWDSAFQLLLSEAPYGNKELLTRVAERCRLSSEKMEVLKKLEDMQYLSTSSAIVCPKPKAQTMRDEDIKRYRQSQEFVSRTLPIYSISDDSYDWATIPIGTLPWSDSDVTNLRFAQETVREETALLSDDAAKNVPIIELGDKSAADNADEHVAQSTMEADGFNLDEYGCYRRREAVDVAAIAQRVFDRVRCGFGQCP</sequence>
<dbReference type="PANTHER" id="PTHR15002">
    <property type="entry name" value="RIBOSOMAL BIOGENESIS PROTEIN LAS1L"/>
    <property type="match status" value="1"/>
</dbReference>
<evidence type="ECO:0008006" key="4">
    <source>
        <dbReference type="Google" id="ProtNLM"/>
    </source>
</evidence>
<proteinExistence type="predicted"/>
<reference evidence="2 3" key="1">
    <citation type="journal article" date="2014" name="Nat. Genet.">
        <title>Genome and transcriptome of the porcine whipworm Trichuris suis.</title>
        <authorList>
            <person name="Jex A.R."/>
            <person name="Nejsum P."/>
            <person name="Schwarz E.M."/>
            <person name="Hu L."/>
            <person name="Young N.D."/>
            <person name="Hall R.S."/>
            <person name="Korhonen P.K."/>
            <person name="Liao S."/>
            <person name="Thamsborg S."/>
            <person name="Xia J."/>
            <person name="Xu P."/>
            <person name="Wang S."/>
            <person name="Scheerlinck J.P."/>
            <person name="Hofmann A."/>
            <person name="Sternberg P.W."/>
            <person name="Wang J."/>
            <person name="Gasser R.B."/>
        </authorList>
    </citation>
    <scope>NUCLEOTIDE SEQUENCE [LARGE SCALE GENOMIC DNA]</scope>
    <source>
        <strain evidence="2">DCEP-RM93F</strain>
        <strain evidence="1">DCEP-RM93M</strain>
    </source>
</reference>
<dbReference type="PANTHER" id="PTHR15002:SF0">
    <property type="entry name" value="RIBOSOMAL BIOGENESIS PROTEIN LAS1L"/>
    <property type="match status" value="1"/>
</dbReference>
<dbReference type="AlphaFoldDB" id="A0A085NSM3"/>
<dbReference type="GO" id="GO:0000470">
    <property type="term" value="P:maturation of LSU-rRNA"/>
    <property type="evidence" value="ECO:0007669"/>
    <property type="project" value="TreeGrafter"/>
</dbReference>
<dbReference type="InterPro" id="IPR007174">
    <property type="entry name" value="Las1"/>
</dbReference>
<dbReference type="GO" id="GO:0000460">
    <property type="term" value="P:maturation of 5.8S rRNA"/>
    <property type="evidence" value="ECO:0007669"/>
    <property type="project" value="TreeGrafter"/>
</dbReference>
<accession>A0A085NSM3</accession>
<dbReference type="Proteomes" id="UP000030764">
    <property type="component" value="Unassembled WGS sequence"/>
</dbReference>
<protein>
    <recommendedName>
        <fullName evidence="4">Las1-like protein</fullName>
    </recommendedName>
</protein>
<dbReference type="GO" id="GO:0004519">
    <property type="term" value="F:endonuclease activity"/>
    <property type="evidence" value="ECO:0007669"/>
    <property type="project" value="InterPro"/>
</dbReference>
<keyword evidence="3" id="KW-1185">Reference proteome</keyword>
<organism evidence="2">
    <name type="scientific">Trichuris suis</name>
    <name type="common">pig whipworm</name>
    <dbReference type="NCBI Taxonomy" id="68888"/>
    <lineage>
        <taxon>Eukaryota</taxon>
        <taxon>Metazoa</taxon>
        <taxon>Ecdysozoa</taxon>
        <taxon>Nematoda</taxon>
        <taxon>Enoplea</taxon>
        <taxon>Dorylaimia</taxon>
        <taxon>Trichinellida</taxon>
        <taxon>Trichuridae</taxon>
        <taxon>Trichuris</taxon>
    </lineage>
</organism>
<name>A0A085NSM3_9BILA</name>
<dbReference type="GO" id="GO:0030687">
    <property type="term" value="C:preribosome, large subunit precursor"/>
    <property type="evidence" value="ECO:0007669"/>
    <property type="project" value="TreeGrafter"/>
</dbReference>
<dbReference type="Pfam" id="PF04031">
    <property type="entry name" value="Las1"/>
    <property type="match status" value="1"/>
</dbReference>
<evidence type="ECO:0000313" key="1">
    <source>
        <dbReference type="EMBL" id="KFD53749.1"/>
    </source>
</evidence>